<dbReference type="EMBL" id="JBGBPQ010000012">
    <property type="protein sequence ID" value="KAL1514715.1"/>
    <property type="molecule type" value="Genomic_DNA"/>
</dbReference>
<protein>
    <recommendedName>
        <fullName evidence="4">Serine aminopeptidase S33 domain-containing protein</fullName>
    </recommendedName>
</protein>
<sequence>MGCVVSTIIACLLCNNRCSVERLASKMAFHPPNPPSYTIDTLPDGTSVVKFLHVERSQARDLLSRSPVQVDVRVLVTHRKQTIPVFHFQFPGAKTTILWSHANAMDCGEMYFFFVQFAERLRVNVAAYDYSGYGAATGVPTERNIYADARATYEFVCNCNANVADWNLILYGQSIGSVPTLWLATHYSVSGVILHAPLLSGLRFLIPPPDGVCSAGGCCSPVCVYALCDPFPNIKRITKVTSPVLLIHGTHDKTVDYSHSLQLHARCPEPYKRDPFLIKGAGHENVVDSNPEMYFREVRNFLVSLRESSQTGGSQRPCSDTRAMSPAVGGGSSLDYERICTSYKAASPASSKGGHRSPGWAHSGATPCAPSMARS</sequence>
<feature type="region of interest" description="Disordered" evidence="1">
    <location>
        <begin position="345"/>
        <end position="375"/>
    </location>
</feature>
<comment type="caution">
    <text evidence="2">The sequence shown here is derived from an EMBL/GenBank/DDBJ whole genome shotgun (WGS) entry which is preliminary data.</text>
</comment>
<dbReference type="Gene3D" id="3.40.50.1820">
    <property type="entry name" value="alpha/beta hydrolase"/>
    <property type="match status" value="1"/>
</dbReference>
<dbReference type="PANTHER" id="PTHR12277">
    <property type="entry name" value="ALPHA/BETA HYDROLASE DOMAIN-CONTAINING PROTEIN"/>
    <property type="match status" value="1"/>
</dbReference>
<feature type="compositionally biased region" description="Polar residues" evidence="1">
    <location>
        <begin position="306"/>
        <end position="318"/>
    </location>
</feature>
<accession>A0AB34J7L6</accession>
<reference evidence="2 3" key="1">
    <citation type="journal article" date="2024" name="Science">
        <title>Giant polyketide synthase enzymes in the biosynthesis of giant marine polyether toxins.</title>
        <authorList>
            <person name="Fallon T.R."/>
            <person name="Shende V.V."/>
            <person name="Wierzbicki I.H."/>
            <person name="Pendleton A.L."/>
            <person name="Watervoot N.F."/>
            <person name="Auber R.P."/>
            <person name="Gonzalez D.J."/>
            <person name="Wisecaver J.H."/>
            <person name="Moore B.S."/>
        </authorList>
    </citation>
    <scope>NUCLEOTIDE SEQUENCE [LARGE SCALE GENOMIC DNA]</scope>
    <source>
        <strain evidence="2 3">12B1</strain>
    </source>
</reference>
<gene>
    <name evidence="2" type="ORF">AB1Y20_003802</name>
</gene>
<name>A0AB34J7L6_PRYPA</name>
<keyword evidence="3" id="KW-1185">Reference proteome</keyword>
<feature type="region of interest" description="Disordered" evidence="1">
    <location>
        <begin position="306"/>
        <end position="329"/>
    </location>
</feature>
<dbReference type="Proteomes" id="UP001515480">
    <property type="component" value="Unassembled WGS sequence"/>
</dbReference>
<dbReference type="AlphaFoldDB" id="A0AB34J7L6"/>
<proteinExistence type="predicted"/>
<evidence type="ECO:0000313" key="3">
    <source>
        <dbReference type="Proteomes" id="UP001515480"/>
    </source>
</evidence>
<dbReference type="SUPFAM" id="SSF53474">
    <property type="entry name" value="alpha/beta-Hydrolases"/>
    <property type="match status" value="1"/>
</dbReference>
<evidence type="ECO:0008006" key="4">
    <source>
        <dbReference type="Google" id="ProtNLM"/>
    </source>
</evidence>
<dbReference type="InterPro" id="IPR029058">
    <property type="entry name" value="AB_hydrolase_fold"/>
</dbReference>
<dbReference type="PANTHER" id="PTHR12277:SF81">
    <property type="entry name" value="PROTEIN ABHD13"/>
    <property type="match status" value="1"/>
</dbReference>
<organism evidence="2 3">
    <name type="scientific">Prymnesium parvum</name>
    <name type="common">Toxic golden alga</name>
    <dbReference type="NCBI Taxonomy" id="97485"/>
    <lineage>
        <taxon>Eukaryota</taxon>
        <taxon>Haptista</taxon>
        <taxon>Haptophyta</taxon>
        <taxon>Prymnesiophyceae</taxon>
        <taxon>Prymnesiales</taxon>
        <taxon>Prymnesiaceae</taxon>
        <taxon>Prymnesium</taxon>
    </lineage>
</organism>
<evidence type="ECO:0000313" key="2">
    <source>
        <dbReference type="EMBL" id="KAL1514715.1"/>
    </source>
</evidence>
<evidence type="ECO:0000256" key="1">
    <source>
        <dbReference type="SAM" id="MobiDB-lite"/>
    </source>
</evidence>